<dbReference type="EMBL" id="CP041090">
    <property type="protein sequence ID" value="QDF40218.1"/>
    <property type="molecule type" value="Genomic_DNA"/>
</dbReference>
<evidence type="ECO:0000313" key="1">
    <source>
        <dbReference type="EMBL" id="QDF40218.1"/>
    </source>
</evidence>
<keyword evidence="2" id="KW-1185">Reference proteome</keyword>
<organism evidence="1 2">
    <name type="scientific">Bradyrhizobium symbiodeficiens</name>
    <dbReference type="NCBI Taxonomy" id="1404367"/>
    <lineage>
        <taxon>Bacteria</taxon>
        <taxon>Pseudomonadati</taxon>
        <taxon>Pseudomonadota</taxon>
        <taxon>Alphaproteobacteria</taxon>
        <taxon>Hyphomicrobiales</taxon>
        <taxon>Nitrobacteraceae</taxon>
        <taxon>Bradyrhizobium</taxon>
    </lineage>
</organism>
<proteinExistence type="predicted"/>
<protein>
    <recommendedName>
        <fullName evidence="3">Transcriptional regulator</fullName>
    </recommendedName>
</protein>
<gene>
    <name evidence="1" type="ORF">FJN17_23065</name>
</gene>
<name>A0ABX5WA99_9BRAD</name>
<sequence>MTTPIVQDNQPRKTKFTFEEAVDVWLRRSAGQFQHEIAAAYVINVRAVNHVLKEVTHVGSKEEAARRLGQTA</sequence>
<dbReference type="Proteomes" id="UP000319298">
    <property type="component" value="Chromosome"/>
</dbReference>
<reference evidence="1 2" key="2">
    <citation type="journal article" date="2020" name="Int. J. Syst. Evol. Microbiol.">
        <title>Description and complete genome sequences of Bradyrhizobium symbiodeficiens sp. nov., a non-symbiotic bacterium associated with legumes native to Canada.</title>
        <authorList>
            <person name="Bromfield E.S.P."/>
            <person name="Cloutier S."/>
            <person name="Nguyen H.D.T."/>
        </authorList>
    </citation>
    <scope>NUCLEOTIDE SEQUENCE [LARGE SCALE GENOMIC DNA]</scope>
    <source>
        <strain evidence="1 2">65S1MB</strain>
    </source>
</reference>
<reference evidence="2" key="1">
    <citation type="submission" date="2019-06" db="EMBL/GenBank/DDBJ databases">
        <title>Whole-Genome Sequence of Bradyrhizobium sp. 3 Strain 65S1MB.</title>
        <authorList>
            <person name="Bromfield E.S.P."/>
            <person name="Cloutier S."/>
            <person name="Nguyen H.D.T."/>
        </authorList>
    </citation>
    <scope>NUCLEOTIDE SEQUENCE [LARGE SCALE GENOMIC DNA]</scope>
    <source>
        <strain evidence="2">65S1MB</strain>
    </source>
</reference>
<dbReference type="RefSeq" id="WP_140481192.1">
    <property type="nucleotide sequence ID" value="NZ_CP041090.2"/>
</dbReference>
<evidence type="ECO:0008006" key="3">
    <source>
        <dbReference type="Google" id="ProtNLM"/>
    </source>
</evidence>
<evidence type="ECO:0000313" key="2">
    <source>
        <dbReference type="Proteomes" id="UP000319298"/>
    </source>
</evidence>
<accession>A0ABX5WA99</accession>